<dbReference type="EMBL" id="JACGCM010001848">
    <property type="protein sequence ID" value="KAF6148345.1"/>
    <property type="molecule type" value="Genomic_DNA"/>
</dbReference>
<accession>A0A7J7M0F3</accession>
<evidence type="ECO:0000313" key="2">
    <source>
        <dbReference type="EMBL" id="KAF6148345.1"/>
    </source>
</evidence>
<comment type="caution">
    <text evidence="2">The sequence shown here is derived from an EMBL/GenBank/DDBJ whole genome shotgun (WGS) entry which is preliminary data.</text>
</comment>
<proteinExistence type="predicted"/>
<gene>
    <name evidence="2" type="ORF">GIB67_025564</name>
</gene>
<name>A0A7J7M0F3_9MAGN</name>
<evidence type="ECO:0000313" key="3">
    <source>
        <dbReference type="Proteomes" id="UP000541444"/>
    </source>
</evidence>
<sequence>MFTYWLITKTFRWFFIFPIIGLSLMASQNTHGTGTNFNEERGSSSSSSTTVFTSIGVLSRAHIPINCKTIKDVPSSDMKEIRNKLNDGFEMPHISEDYLRGRILSSWRNFKTYLYNELVKDKNPVEAISTHNIANRSKLIAPACIGRTRLAVIRHKMAVERNLEFDALVPRSDVYIKAHTKIDNTMQNPDLVVSL</sequence>
<feature type="non-terminal residue" evidence="2">
    <location>
        <position position="1"/>
    </location>
</feature>
<evidence type="ECO:0000256" key="1">
    <source>
        <dbReference type="SAM" id="SignalP"/>
    </source>
</evidence>
<keyword evidence="1" id="KW-0732">Signal</keyword>
<keyword evidence="3" id="KW-1185">Reference proteome</keyword>
<feature type="chain" id="PRO_5029449070" evidence="1">
    <location>
        <begin position="33"/>
        <end position="195"/>
    </location>
</feature>
<dbReference type="Proteomes" id="UP000541444">
    <property type="component" value="Unassembled WGS sequence"/>
</dbReference>
<organism evidence="2 3">
    <name type="scientific">Kingdonia uniflora</name>
    <dbReference type="NCBI Taxonomy" id="39325"/>
    <lineage>
        <taxon>Eukaryota</taxon>
        <taxon>Viridiplantae</taxon>
        <taxon>Streptophyta</taxon>
        <taxon>Embryophyta</taxon>
        <taxon>Tracheophyta</taxon>
        <taxon>Spermatophyta</taxon>
        <taxon>Magnoliopsida</taxon>
        <taxon>Ranunculales</taxon>
        <taxon>Circaeasteraceae</taxon>
        <taxon>Kingdonia</taxon>
    </lineage>
</organism>
<feature type="signal peptide" evidence="1">
    <location>
        <begin position="1"/>
        <end position="32"/>
    </location>
</feature>
<protein>
    <submittedName>
        <fullName evidence="2">Uncharacterized protein</fullName>
    </submittedName>
</protein>
<dbReference type="AlphaFoldDB" id="A0A7J7M0F3"/>
<reference evidence="2 3" key="1">
    <citation type="journal article" date="2020" name="IScience">
        <title>Genome Sequencing of the Endangered Kingdonia uniflora (Circaeasteraceae, Ranunculales) Reveals Potential Mechanisms of Evolutionary Specialization.</title>
        <authorList>
            <person name="Sun Y."/>
            <person name="Deng T."/>
            <person name="Zhang A."/>
            <person name="Moore M.J."/>
            <person name="Landis J.B."/>
            <person name="Lin N."/>
            <person name="Zhang H."/>
            <person name="Zhang X."/>
            <person name="Huang J."/>
            <person name="Zhang X."/>
            <person name="Sun H."/>
            <person name="Wang H."/>
        </authorList>
    </citation>
    <scope>NUCLEOTIDE SEQUENCE [LARGE SCALE GENOMIC DNA]</scope>
    <source>
        <strain evidence="2">TB1705</strain>
        <tissue evidence="2">Leaf</tissue>
    </source>
</reference>